<dbReference type="Gene3D" id="1.10.167.10">
    <property type="entry name" value="Regulator of G-protein Signalling 4, domain 2"/>
    <property type="match status" value="1"/>
</dbReference>
<dbReference type="Pfam" id="PF00615">
    <property type="entry name" value="RGS"/>
    <property type="match status" value="1"/>
</dbReference>
<dbReference type="InterPro" id="IPR016137">
    <property type="entry name" value="RGS"/>
</dbReference>
<feature type="transmembrane region" description="Helical" evidence="1">
    <location>
        <begin position="47"/>
        <end position="69"/>
    </location>
</feature>
<evidence type="ECO:0000313" key="4">
    <source>
        <dbReference type="Proteomes" id="UP001431209"/>
    </source>
</evidence>
<name>A0AAW2YW21_9EUKA</name>
<feature type="transmembrane region" description="Helical" evidence="1">
    <location>
        <begin position="7"/>
        <end position="27"/>
    </location>
</feature>
<evidence type="ECO:0000313" key="3">
    <source>
        <dbReference type="EMBL" id="KAL0481126.1"/>
    </source>
</evidence>
<gene>
    <name evidence="3" type="ORF">AKO1_012862</name>
</gene>
<keyword evidence="1" id="KW-0812">Transmembrane</keyword>
<dbReference type="Proteomes" id="UP001431209">
    <property type="component" value="Unassembled WGS sequence"/>
</dbReference>
<proteinExistence type="predicted"/>
<keyword evidence="4" id="KW-1185">Reference proteome</keyword>
<dbReference type="EMBL" id="JAOPGA020000732">
    <property type="protein sequence ID" value="KAL0481126.1"/>
    <property type="molecule type" value="Genomic_DNA"/>
</dbReference>
<protein>
    <recommendedName>
        <fullName evidence="2">RGS domain-containing protein</fullName>
    </recommendedName>
</protein>
<feature type="non-terminal residue" evidence="3">
    <location>
        <position position="1"/>
    </location>
</feature>
<feature type="domain" description="RGS" evidence="2">
    <location>
        <begin position="148"/>
        <end position="210"/>
    </location>
</feature>
<dbReference type="InterPro" id="IPR036305">
    <property type="entry name" value="RGS_sf"/>
</dbReference>
<dbReference type="InterPro" id="IPR044926">
    <property type="entry name" value="RGS_subdomain_2"/>
</dbReference>
<organism evidence="3 4">
    <name type="scientific">Acrasis kona</name>
    <dbReference type="NCBI Taxonomy" id="1008807"/>
    <lineage>
        <taxon>Eukaryota</taxon>
        <taxon>Discoba</taxon>
        <taxon>Heterolobosea</taxon>
        <taxon>Tetramitia</taxon>
        <taxon>Eutetramitia</taxon>
        <taxon>Acrasidae</taxon>
        <taxon>Acrasis</taxon>
    </lineage>
</organism>
<accession>A0AAW2YW21</accession>
<feature type="transmembrane region" description="Helical" evidence="1">
    <location>
        <begin position="81"/>
        <end position="101"/>
    </location>
</feature>
<sequence length="275" mass="31630">FSWIAFFILLSLHIVFWLVSTGIYTAIDDKNLFAVSGCTINAAISGLALAPVGIYSILAIIFIILVFVFKMKDTYRVRTEMILSCIIYAVMGVTFVITQAIREYAVHVERYFPAVWIAVMGIAVDHICTCLFPCMATFINRKVHSNDTLESTLEDEDKRKELKLFAIKSFCGENILCWEDIQLYKNIIDHNERMDKAESMSKAYLRRDSPVELNLPDIEKFRKELDDCITHAHHSTSLQDAMRELDQLFIKLEVLVIYNMKDVFDRLALTKMSKS</sequence>
<dbReference type="SUPFAM" id="SSF48097">
    <property type="entry name" value="Regulator of G-protein signaling, RGS"/>
    <property type="match status" value="1"/>
</dbReference>
<keyword evidence="1" id="KW-0472">Membrane</keyword>
<evidence type="ECO:0000259" key="2">
    <source>
        <dbReference type="PROSITE" id="PS50132"/>
    </source>
</evidence>
<feature type="transmembrane region" description="Helical" evidence="1">
    <location>
        <begin position="113"/>
        <end position="139"/>
    </location>
</feature>
<dbReference type="PROSITE" id="PS50132">
    <property type="entry name" value="RGS"/>
    <property type="match status" value="1"/>
</dbReference>
<comment type="caution">
    <text evidence="3">The sequence shown here is derived from an EMBL/GenBank/DDBJ whole genome shotgun (WGS) entry which is preliminary data.</text>
</comment>
<dbReference type="AlphaFoldDB" id="A0AAW2YW21"/>
<reference evidence="3 4" key="1">
    <citation type="submission" date="2024-03" db="EMBL/GenBank/DDBJ databases">
        <title>The Acrasis kona genome and developmental transcriptomes reveal deep origins of eukaryotic multicellular pathways.</title>
        <authorList>
            <person name="Sheikh S."/>
            <person name="Fu C.-J."/>
            <person name="Brown M.W."/>
            <person name="Baldauf S.L."/>
        </authorList>
    </citation>
    <scope>NUCLEOTIDE SEQUENCE [LARGE SCALE GENOMIC DNA]</scope>
    <source>
        <strain evidence="3 4">ATCC MYA-3509</strain>
    </source>
</reference>
<evidence type="ECO:0000256" key="1">
    <source>
        <dbReference type="SAM" id="Phobius"/>
    </source>
</evidence>
<keyword evidence="1" id="KW-1133">Transmembrane helix</keyword>